<dbReference type="InterPro" id="IPR013783">
    <property type="entry name" value="Ig-like_fold"/>
</dbReference>
<feature type="chain" id="PRO_5031054873" evidence="1">
    <location>
        <begin position="27"/>
        <end position="314"/>
    </location>
</feature>
<keyword evidence="3" id="KW-1185">Reference proteome</keyword>
<dbReference type="AlphaFoldDB" id="A0A7X0MZI1"/>
<dbReference type="InParanoid" id="A0A7X0MZI1"/>
<sequence length="314" mass="34000">MNRLLFLFISTLSLIVLNTIALNTNAAVDDSIRVSLEEPVSATPHSGVSNLRGWAIDQSGIDRIELFIDDKYVSDIPYGGLRTDVGDAYPDYQNSDNSGFSMAYNYNALKAGSHTARVRAYNLVGDHKDSSVSFTVAPISEKFLSNTGSVVLNNGSTISASGSNALKVQRAMVDGKALDIELKWNPATQGFGIQKVDPSSTEPNYVNNANGSWRITELGNRFLVQFYTTPRNNEIYASAAFLDLNERSFQAGEGKAVNDKALVLTIDDDAITAQYSITFSSSTNASIYVVSCQAKAGFVCLRNAGETLNMVKVI</sequence>
<feature type="signal peptide" evidence="1">
    <location>
        <begin position="1"/>
        <end position="26"/>
    </location>
</feature>
<evidence type="ECO:0000256" key="1">
    <source>
        <dbReference type="SAM" id="SignalP"/>
    </source>
</evidence>
<name>A0A7X0MZI1_9GAMM</name>
<organism evidence="2 3">
    <name type="scientific">Pseudoteredinibacter isoporae</name>
    <dbReference type="NCBI Taxonomy" id="570281"/>
    <lineage>
        <taxon>Bacteria</taxon>
        <taxon>Pseudomonadati</taxon>
        <taxon>Pseudomonadota</taxon>
        <taxon>Gammaproteobacteria</taxon>
        <taxon>Cellvibrionales</taxon>
        <taxon>Cellvibrionaceae</taxon>
        <taxon>Pseudoteredinibacter</taxon>
    </lineage>
</organism>
<keyword evidence="1" id="KW-0732">Signal</keyword>
<dbReference type="EMBL" id="JACHHT010000003">
    <property type="protein sequence ID" value="MBB6523187.1"/>
    <property type="molecule type" value="Genomic_DNA"/>
</dbReference>
<gene>
    <name evidence="2" type="ORF">HNR48_003489</name>
</gene>
<dbReference type="Gene3D" id="2.60.40.10">
    <property type="entry name" value="Immunoglobulins"/>
    <property type="match status" value="1"/>
</dbReference>
<dbReference type="Proteomes" id="UP000528457">
    <property type="component" value="Unassembled WGS sequence"/>
</dbReference>
<comment type="caution">
    <text evidence="2">The sequence shown here is derived from an EMBL/GenBank/DDBJ whole genome shotgun (WGS) entry which is preliminary data.</text>
</comment>
<evidence type="ECO:0000313" key="3">
    <source>
        <dbReference type="Proteomes" id="UP000528457"/>
    </source>
</evidence>
<proteinExistence type="predicted"/>
<evidence type="ECO:0000313" key="2">
    <source>
        <dbReference type="EMBL" id="MBB6523187.1"/>
    </source>
</evidence>
<reference evidence="2 3" key="1">
    <citation type="submission" date="2020-08" db="EMBL/GenBank/DDBJ databases">
        <title>Genomic Encyclopedia of Type Strains, Phase IV (KMG-IV): sequencing the most valuable type-strain genomes for metagenomic binning, comparative biology and taxonomic classification.</title>
        <authorList>
            <person name="Goeker M."/>
        </authorList>
    </citation>
    <scope>NUCLEOTIDE SEQUENCE [LARGE SCALE GENOMIC DNA]</scope>
    <source>
        <strain evidence="2 3">DSM 22368</strain>
    </source>
</reference>
<dbReference type="RefSeq" id="WP_166843708.1">
    <property type="nucleotide sequence ID" value="NZ_JAAONY010000003.1"/>
</dbReference>
<accession>A0A7X0MZI1</accession>
<protein>
    <submittedName>
        <fullName evidence="2">Uncharacterized protein</fullName>
    </submittedName>
</protein>